<accession>A0ABM1B5G3</accession>
<evidence type="ECO:0000313" key="2">
    <source>
        <dbReference type="Proteomes" id="UP000694941"/>
    </source>
</evidence>
<feature type="compositionally biased region" description="Low complexity" evidence="1">
    <location>
        <begin position="38"/>
        <end position="52"/>
    </location>
</feature>
<sequence length="270" mass="29695">MKKASHTNGDSLFSSLVEFSSHLSLMNSENQNKPDVYTVLENTPPTTPETLESVASNSPAYEQYGSSIESICTSTETESTGETKTSVVLECEDSYSQDDSTFPTVCTNNGIVKAGASGSTGKHNWSNSDATREYPSRKYRKKAHKHHKGKHSLKIPREDSKSTSLSIKHVKSNAVSTSSPSCDPSSRSHWTPRFNFCVPLDDYKDADERIAILQEKLSELKKTYMALKAEVALIDRRRKKAKKKEKEADGEASSGPSSLSVPLAEHQLSS</sequence>
<dbReference type="Proteomes" id="UP000694941">
    <property type="component" value="Unplaced"/>
</dbReference>
<feature type="region of interest" description="Disordered" evidence="1">
    <location>
        <begin position="235"/>
        <end position="270"/>
    </location>
</feature>
<dbReference type="RefSeq" id="XP_013775199.1">
    <property type="nucleotide sequence ID" value="XM_013919745.2"/>
</dbReference>
<feature type="compositionally biased region" description="Polar residues" evidence="1">
    <location>
        <begin position="117"/>
        <end position="129"/>
    </location>
</feature>
<keyword evidence="2" id="KW-1185">Reference proteome</keyword>
<feature type="region of interest" description="Disordered" evidence="1">
    <location>
        <begin position="27"/>
        <end position="60"/>
    </location>
</feature>
<evidence type="ECO:0000256" key="1">
    <source>
        <dbReference type="SAM" id="MobiDB-lite"/>
    </source>
</evidence>
<organism evidence="2 3">
    <name type="scientific">Limulus polyphemus</name>
    <name type="common">Atlantic horseshoe crab</name>
    <dbReference type="NCBI Taxonomy" id="6850"/>
    <lineage>
        <taxon>Eukaryota</taxon>
        <taxon>Metazoa</taxon>
        <taxon>Ecdysozoa</taxon>
        <taxon>Arthropoda</taxon>
        <taxon>Chelicerata</taxon>
        <taxon>Merostomata</taxon>
        <taxon>Xiphosura</taxon>
        <taxon>Limulidae</taxon>
        <taxon>Limulus</taxon>
    </lineage>
</organism>
<protein>
    <submittedName>
        <fullName evidence="3">AT-rich interactive domain-containing protein 4B-like</fullName>
    </submittedName>
</protein>
<feature type="region of interest" description="Disordered" evidence="1">
    <location>
        <begin position="116"/>
        <end position="188"/>
    </location>
</feature>
<feature type="compositionally biased region" description="Basic residues" evidence="1">
    <location>
        <begin position="137"/>
        <end position="154"/>
    </location>
</feature>
<dbReference type="InterPro" id="IPR051232">
    <property type="entry name" value="ARID/SWI1_ChromRemod"/>
</dbReference>
<dbReference type="PANTHER" id="PTHR13964:SF27">
    <property type="entry name" value="HAT-TRICK, ISOFORM D"/>
    <property type="match status" value="1"/>
</dbReference>
<reference evidence="3" key="1">
    <citation type="submission" date="2025-08" db="UniProtKB">
        <authorList>
            <consortium name="RefSeq"/>
        </authorList>
    </citation>
    <scope>IDENTIFICATION</scope>
    <source>
        <tissue evidence="3">Muscle</tissue>
    </source>
</reference>
<dbReference type="PANTHER" id="PTHR13964">
    <property type="entry name" value="RBP-RELATED"/>
    <property type="match status" value="1"/>
</dbReference>
<proteinExistence type="predicted"/>
<dbReference type="GeneID" id="106460059"/>
<gene>
    <name evidence="3" type="primary">LOC106460059</name>
</gene>
<name>A0ABM1B5G3_LIMPO</name>
<evidence type="ECO:0000313" key="3">
    <source>
        <dbReference type="RefSeq" id="XP_013775199.1"/>
    </source>
</evidence>
<feature type="compositionally biased region" description="Low complexity" evidence="1">
    <location>
        <begin position="176"/>
        <end position="188"/>
    </location>
</feature>